<sequence length="45" mass="4892">MLGLGILLVVVTIGVAVAIGYRANESVRRFDEEEHESFIGSKNNS</sequence>
<dbReference type="Proteomes" id="UP000198915">
    <property type="component" value="Unassembled WGS sequence"/>
</dbReference>
<dbReference type="EMBL" id="FORT01000005">
    <property type="protein sequence ID" value="SFJ73518.1"/>
    <property type="molecule type" value="Genomic_DNA"/>
</dbReference>
<proteinExistence type="predicted"/>
<reference evidence="2" key="1">
    <citation type="submission" date="2016-10" db="EMBL/GenBank/DDBJ databases">
        <authorList>
            <person name="Varghese N."/>
            <person name="Submissions S."/>
        </authorList>
    </citation>
    <scope>NUCLEOTIDE SEQUENCE [LARGE SCALE GENOMIC DNA]</scope>
    <source>
        <strain evidence="2">OK042</strain>
    </source>
</reference>
<protein>
    <submittedName>
        <fullName evidence="1">Uncharacterized protein</fullName>
    </submittedName>
</protein>
<dbReference type="STRING" id="1884381.SAMN05518846_10570"/>
<dbReference type="GeneID" id="301130387"/>
<evidence type="ECO:0000313" key="2">
    <source>
        <dbReference type="Proteomes" id="UP000198915"/>
    </source>
</evidence>
<gene>
    <name evidence="1" type="ORF">SAMN05518846_10570</name>
</gene>
<organism evidence="1 2">
    <name type="scientific">Brevibacillus centrosporus</name>
    <dbReference type="NCBI Taxonomy" id="54910"/>
    <lineage>
        <taxon>Bacteria</taxon>
        <taxon>Bacillati</taxon>
        <taxon>Bacillota</taxon>
        <taxon>Bacilli</taxon>
        <taxon>Bacillales</taxon>
        <taxon>Paenibacillaceae</taxon>
        <taxon>Brevibacillus</taxon>
    </lineage>
</organism>
<evidence type="ECO:0000313" key="1">
    <source>
        <dbReference type="EMBL" id="SFJ73518.1"/>
    </source>
</evidence>
<accession>A0A1I3TQJ7</accession>
<name>A0A1I3TQJ7_9BACL</name>
<dbReference type="RefSeq" id="WP_170184315.1">
    <property type="nucleotide sequence ID" value="NZ_BJOE01000003.1"/>
</dbReference>
<keyword evidence="2" id="KW-1185">Reference proteome</keyword>
<dbReference type="AlphaFoldDB" id="A0A1I3TQJ7"/>